<dbReference type="GO" id="GO:0038023">
    <property type="term" value="F:signaling receptor activity"/>
    <property type="evidence" value="ECO:0007669"/>
    <property type="project" value="InterPro"/>
</dbReference>
<dbReference type="InterPro" id="IPR010917">
    <property type="entry name" value="TonB_rcpt_CS"/>
</dbReference>
<dbReference type="Gene3D" id="2.40.170.20">
    <property type="entry name" value="TonB-dependent receptor, beta-barrel domain"/>
    <property type="match status" value="1"/>
</dbReference>
<evidence type="ECO:0000259" key="18">
    <source>
        <dbReference type="Pfam" id="PF00593"/>
    </source>
</evidence>
<gene>
    <name evidence="20" type="ORF">MO867_07625</name>
</gene>
<feature type="chain" id="PRO_5040825717" evidence="17">
    <location>
        <begin position="23"/>
        <end position="705"/>
    </location>
</feature>
<evidence type="ECO:0000256" key="1">
    <source>
        <dbReference type="ARBA" id="ARBA00004571"/>
    </source>
</evidence>
<keyword evidence="6 14" id="KW-0812">Transmembrane</keyword>
<sequence length="705" mass="78885">MYSKQLNLAVWVSLTPAALVSAQEVTQTVEEVEVIGRAQQFYLDPYTQIGTKTDTDLLNIAMSAQVLSEQLIEDQAARDITDLYRSIAGVSEFSYSGVTFRGFRDNKNVFYDGVRGDPYSGFSVPQVSNVARIEVLKGPSAALYGGGEPGGMINFTSKKPTFHQNRELTVTSGSESLKGASIELAGSVTGNTAYRLGGFYESQDSFRNNADSENTKLAGGLLFNLSADTQLTTTFEHIEQNLGGNRLRGVPVDDDGRFLVAPSYNANEKSDYQDLKALVLLTKVKHKLTESLNLNATVRYMENEREQAYHEPRGWVDINEDGTANAEDETIRREYRDQYRANEELSLTLDFVYDIEISDMNHQILFGGDYHDVDTKYDYWRARHEADGVANLNIYEHNYGITDPSTYNLTDMNKDGTASTRISAYVQDTVALNNQWFWMLGARIDQFNETEKGSGNSYIDDDASYRTGITYKPVETLSFYVNYSQSFNPVSADDFEDGAEELEPSTGSQVEIGVKKKWLDGRILTTLGFYQIEKTNMAQNNPDYISAEETPNEAEIINLGLVQSEGSELTLVGDITEKLSITANYAFNDTYISEGGSRNVSDSSKFVNAPKHQAGLWARYDLSIWDSAFSVGADYVSDQISFDDQKVKAYTVFDVSWTTRWDDIQLSINVNNLLNKTYAVSGFNERHGHFPGQPRELIAQLAYNF</sequence>
<keyword evidence="9" id="KW-0406">Ion transport</keyword>
<evidence type="ECO:0000259" key="19">
    <source>
        <dbReference type="Pfam" id="PF07715"/>
    </source>
</evidence>
<dbReference type="CDD" id="cd01347">
    <property type="entry name" value="ligand_gated_channel"/>
    <property type="match status" value="1"/>
</dbReference>
<keyword evidence="12 20" id="KW-0675">Receptor</keyword>
<evidence type="ECO:0000256" key="12">
    <source>
        <dbReference type="ARBA" id="ARBA00023170"/>
    </source>
</evidence>
<organism evidence="20 21">
    <name type="scientific">Microbulbifer okhotskensis</name>
    <dbReference type="NCBI Taxonomy" id="2926617"/>
    <lineage>
        <taxon>Bacteria</taxon>
        <taxon>Pseudomonadati</taxon>
        <taxon>Pseudomonadota</taxon>
        <taxon>Gammaproteobacteria</taxon>
        <taxon>Cellvibrionales</taxon>
        <taxon>Microbulbiferaceae</taxon>
        <taxon>Microbulbifer</taxon>
    </lineage>
</organism>
<dbReference type="SUPFAM" id="SSF56935">
    <property type="entry name" value="Porins"/>
    <property type="match status" value="1"/>
</dbReference>
<evidence type="ECO:0000256" key="5">
    <source>
        <dbReference type="ARBA" id="ARBA00022496"/>
    </source>
</evidence>
<dbReference type="InterPro" id="IPR039426">
    <property type="entry name" value="TonB-dep_rcpt-like"/>
</dbReference>
<dbReference type="NCBIfam" id="TIGR01783">
    <property type="entry name" value="TonB-siderophor"/>
    <property type="match status" value="1"/>
</dbReference>
<evidence type="ECO:0000256" key="3">
    <source>
        <dbReference type="ARBA" id="ARBA00022448"/>
    </source>
</evidence>
<dbReference type="InterPro" id="IPR012910">
    <property type="entry name" value="Plug_dom"/>
</dbReference>
<keyword evidence="21" id="KW-1185">Reference proteome</keyword>
<dbReference type="PROSITE" id="PS52016">
    <property type="entry name" value="TONB_DEPENDENT_REC_3"/>
    <property type="match status" value="1"/>
</dbReference>
<dbReference type="RefSeq" id="WP_252465735.1">
    <property type="nucleotide sequence ID" value="NZ_JALBWM010000023.1"/>
</dbReference>
<keyword evidence="7 17" id="KW-0732">Signal</keyword>
<evidence type="ECO:0000256" key="14">
    <source>
        <dbReference type="PROSITE-ProRule" id="PRU01360"/>
    </source>
</evidence>
<dbReference type="Pfam" id="PF00593">
    <property type="entry name" value="TonB_dep_Rec_b-barrel"/>
    <property type="match status" value="1"/>
</dbReference>
<dbReference type="Pfam" id="PF07715">
    <property type="entry name" value="Plug"/>
    <property type="match status" value="1"/>
</dbReference>
<dbReference type="Proteomes" id="UP001139028">
    <property type="component" value="Unassembled WGS sequence"/>
</dbReference>
<feature type="domain" description="TonB-dependent receptor-like beta-barrel" evidence="18">
    <location>
        <begin position="242"/>
        <end position="673"/>
    </location>
</feature>
<keyword evidence="8" id="KW-0408">Iron</keyword>
<dbReference type="PANTHER" id="PTHR32552">
    <property type="entry name" value="FERRICHROME IRON RECEPTOR-RELATED"/>
    <property type="match status" value="1"/>
</dbReference>
<evidence type="ECO:0000256" key="7">
    <source>
        <dbReference type="ARBA" id="ARBA00022729"/>
    </source>
</evidence>
<keyword evidence="11 14" id="KW-0472">Membrane</keyword>
<evidence type="ECO:0000256" key="2">
    <source>
        <dbReference type="ARBA" id="ARBA00009810"/>
    </source>
</evidence>
<feature type="signal peptide" evidence="17">
    <location>
        <begin position="1"/>
        <end position="22"/>
    </location>
</feature>
<dbReference type="GO" id="GO:0015344">
    <property type="term" value="F:siderophore uptake transmembrane transporter activity"/>
    <property type="evidence" value="ECO:0007669"/>
    <property type="project" value="TreeGrafter"/>
</dbReference>
<dbReference type="InterPro" id="IPR010105">
    <property type="entry name" value="TonB_sidphr_rcpt"/>
</dbReference>
<keyword evidence="5" id="KW-0410">Iron transport</keyword>
<proteinExistence type="inferred from homology"/>
<dbReference type="Gene3D" id="2.170.130.10">
    <property type="entry name" value="TonB-dependent receptor, plug domain"/>
    <property type="match status" value="1"/>
</dbReference>
<dbReference type="EMBL" id="JALBWM010000023">
    <property type="protein sequence ID" value="MCO1334212.1"/>
    <property type="molecule type" value="Genomic_DNA"/>
</dbReference>
<comment type="subcellular location">
    <subcellularLocation>
        <location evidence="1 14">Cell outer membrane</location>
        <topology evidence="1 14">Multi-pass membrane protein</topology>
    </subcellularLocation>
</comment>
<name>A0A9X2J462_9GAMM</name>
<reference evidence="20" key="1">
    <citation type="journal article" date="2022" name="Arch. Microbiol.">
        <title>Microbulbifer okhotskensis sp. nov., isolated from a deep bottom sediment of the Okhotsk Sea.</title>
        <authorList>
            <person name="Romanenko L."/>
            <person name="Kurilenko V."/>
            <person name="Otstavnykh N."/>
            <person name="Velansky P."/>
            <person name="Isaeva M."/>
            <person name="Mikhailov V."/>
        </authorList>
    </citation>
    <scope>NUCLEOTIDE SEQUENCE</scope>
    <source>
        <strain evidence="20">OS29</strain>
    </source>
</reference>
<dbReference type="InterPro" id="IPR036942">
    <property type="entry name" value="Beta-barrel_TonB_sf"/>
</dbReference>
<evidence type="ECO:0000256" key="17">
    <source>
        <dbReference type="SAM" id="SignalP"/>
    </source>
</evidence>
<dbReference type="PROSITE" id="PS01156">
    <property type="entry name" value="TONB_DEPENDENT_REC_2"/>
    <property type="match status" value="1"/>
</dbReference>
<evidence type="ECO:0000256" key="9">
    <source>
        <dbReference type="ARBA" id="ARBA00023065"/>
    </source>
</evidence>
<evidence type="ECO:0000256" key="8">
    <source>
        <dbReference type="ARBA" id="ARBA00023004"/>
    </source>
</evidence>
<protein>
    <submittedName>
        <fullName evidence="20">TonB-dependent siderophore receptor</fullName>
    </submittedName>
</protein>
<evidence type="ECO:0000256" key="10">
    <source>
        <dbReference type="ARBA" id="ARBA00023077"/>
    </source>
</evidence>
<keyword evidence="3 14" id="KW-0813">Transport</keyword>
<dbReference type="InterPro" id="IPR037066">
    <property type="entry name" value="Plug_dom_sf"/>
</dbReference>
<comment type="caution">
    <text evidence="20">The sequence shown here is derived from an EMBL/GenBank/DDBJ whole genome shotgun (WGS) entry which is preliminary data.</text>
</comment>
<evidence type="ECO:0000256" key="15">
    <source>
        <dbReference type="PROSITE-ProRule" id="PRU10144"/>
    </source>
</evidence>
<evidence type="ECO:0000256" key="13">
    <source>
        <dbReference type="ARBA" id="ARBA00023237"/>
    </source>
</evidence>
<evidence type="ECO:0000256" key="11">
    <source>
        <dbReference type="ARBA" id="ARBA00023136"/>
    </source>
</evidence>
<keyword evidence="10 16" id="KW-0798">TonB box</keyword>
<dbReference type="GO" id="GO:0009279">
    <property type="term" value="C:cell outer membrane"/>
    <property type="evidence" value="ECO:0007669"/>
    <property type="project" value="UniProtKB-SubCell"/>
</dbReference>
<comment type="similarity">
    <text evidence="2 14 16">Belongs to the TonB-dependent receptor family.</text>
</comment>
<evidence type="ECO:0000313" key="20">
    <source>
        <dbReference type="EMBL" id="MCO1334212.1"/>
    </source>
</evidence>
<dbReference type="InterPro" id="IPR000531">
    <property type="entry name" value="Beta-barrel_TonB"/>
</dbReference>
<evidence type="ECO:0000313" key="21">
    <source>
        <dbReference type="Proteomes" id="UP001139028"/>
    </source>
</evidence>
<dbReference type="GO" id="GO:0015891">
    <property type="term" value="P:siderophore transport"/>
    <property type="evidence" value="ECO:0007669"/>
    <property type="project" value="InterPro"/>
</dbReference>
<accession>A0A9X2J462</accession>
<evidence type="ECO:0000256" key="16">
    <source>
        <dbReference type="RuleBase" id="RU003357"/>
    </source>
</evidence>
<dbReference type="AlphaFoldDB" id="A0A9X2J462"/>
<feature type="short sequence motif" description="TonB C-terminal box" evidence="15">
    <location>
        <begin position="688"/>
        <end position="705"/>
    </location>
</feature>
<keyword evidence="4 14" id="KW-1134">Transmembrane beta strand</keyword>
<feature type="domain" description="TonB-dependent receptor plug" evidence="19">
    <location>
        <begin position="58"/>
        <end position="151"/>
    </location>
</feature>
<dbReference type="PANTHER" id="PTHR32552:SF68">
    <property type="entry name" value="FERRICHROME OUTER MEMBRANE TRANSPORTER_PHAGE RECEPTOR"/>
    <property type="match status" value="1"/>
</dbReference>
<keyword evidence="13 14" id="KW-0998">Cell outer membrane</keyword>
<evidence type="ECO:0000256" key="4">
    <source>
        <dbReference type="ARBA" id="ARBA00022452"/>
    </source>
</evidence>
<evidence type="ECO:0000256" key="6">
    <source>
        <dbReference type="ARBA" id="ARBA00022692"/>
    </source>
</evidence>